<sequence length="64" mass="7178">MIICPKRIDTHFGDKMSCTCMGKGKPVKGVAEVMAGMWRDSVYPIIYLVPKFHVPNPRAKTVIN</sequence>
<dbReference type="AlphaFoldDB" id="A0A915L974"/>
<reference evidence="2" key="1">
    <citation type="submission" date="2022-11" db="UniProtKB">
        <authorList>
            <consortium name="WormBaseParasite"/>
        </authorList>
    </citation>
    <scope>IDENTIFICATION</scope>
</reference>
<dbReference type="WBParaSite" id="nRc.2.0.1.t46973-RA">
    <property type="protein sequence ID" value="nRc.2.0.1.t46973-RA"/>
    <property type="gene ID" value="nRc.2.0.1.g46973"/>
</dbReference>
<evidence type="ECO:0000313" key="2">
    <source>
        <dbReference type="WBParaSite" id="nRc.2.0.1.t46973-RA"/>
    </source>
</evidence>
<organism evidence="1 2">
    <name type="scientific">Romanomermis culicivorax</name>
    <name type="common">Nematode worm</name>
    <dbReference type="NCBI Taxonomy" id="13658"/>
    <lineage>
        <taxon>Eukaryota</taxon>
        <taxon>Metazoa</taxon>
        <taxon>Ecdysozoa</taxon>
        <taxon>Nematoda</taxon>
        <taxon>Enoplea</taxon>
        <taxon>Dorylaimia</taxon>
        <taxon>Mermithida</taxon>
        <taxon>Mermithoidea</taxon>
        <taxon>Mermithidae</taxon>
        <taxon>Romanomermis</taxon>
    </lineage>
</organism>
<proteinExistence type="predicted"/>
<keyword evidence="1" id="KW-1185">Reference proteome</keyword>
<dbReference type="Proteomes" id="UP000887565">
    <property type="component" value="Unplaced"/>
</dbReference>
<evidence type="ECO:0000313" key="1">
    <source>
        <dbReference type="Proteomes" id="UP000887565"/>
    </source>
</evidence>
<protein>
    <submittedName>
        <fullName evidence="2">Uncharacterized protein</fullName>
    </submittedName>
</protein>
<accession>A0A915L974</accession>
<name>A0A915L974_ROMCU</name>